<keyword evidence="3" id="KW-1185">Reference proteome</keyword>
<sequence>MQSQKVFKHANQLQIANPTAAGQGQVGTVSGSQVQAANTSGPAILSQSSWSRVNLFDKQSENSKGQQQYTGVGNNLNQTTSTAGPGQTIQAQVGVASSIQFQASIAGGPTMQNQITYHYANQYQASMDKPVK</sequence>
<gene>
    <name evidence="2" type="ORF">NDK43_30925</name>
</gene>
<evidence type="ECO:0000256" key="1">
    <source>
        <dbReference type="SAM" id="MobiDB-lite"/>
    </source>
</evidence>
<dbReference type="Proteomes" id="UP001523262">
    <property type="component" value="Unassembled WGS sequence"/>
</dbReference>
<proteinExistence type="predicted"/>
<evidence type="ECO:0000313" key="3">
    <source>
        <dbReference type="Proteomes" id="UP001523262"/>
    </source>
</evidence>
<feature type="compositionally biased region" description="Low complexity" evidence="1">
    <location>
        <begin position="20"/>
        <end position="36"/>
    </location>
</feature>
<reference evidence="2 3" key="1">
    <citation type="submission" date="2022-06" db="EMBL/GenBank/DDBJ databases">
        <authorList>
            <person name="Jeon C.O."/>
        </authorList>
    </citation>
    <scope>NUCLEOTIDE SEQUENCE [LARGE SCALE GENOMIC DNA]</scope>
    <source>
        <strain evidence="2 3">KCTC 13943</strain>
    </source>
</reference>
<protein>
    <recommendedName>
        <fullName evidence="4">Spore coat protein</fullName>
    </recommendedName>
</protein>
<comment type="caution">
    <text evidence="2">The sequence shown here is derived from an EMBL/GenBank/DDBJ whole genome shotgun (WGS) entry which is preliminary data.</text>
</comment>
<evidence type="ECO:0000313" key="2">
    <source>
        <dbReference type="EMBL" id="MCM2535898.1"/>
    </source>
</evidence>
<evidence type="ECO:0008006" key="4">
    <source>
        <dbReference type="Google" id="ProtNLM"/>
    </source>
</evidence>
<organism evidence="2 3">
    <name type="scientific">Neobacillus pocheonensis</name>
    <dbReference type="NCBI Taxonomy" id="363869"/>
    <lineage>
        <taxon>Bacteria</taxon>
        <taxon>Bacillati</taxon>
        <taxon>Bacillota</taxon>
        <taxon>Bacilli</taxon>
        <taxon>Bacillales</taxon>
        <taxon>Bacillaceae</taxon>
        <taxon>Neobacillus</taxon>
    </lineage>
</organism>
<feature type="region of interest" description="Disordered" evidence="1">
    <location>
        <begin position="20"/>
        <end position="43"/>
    </location>
</feature>
<feature type="region of interest" description="Disordered" evidence="1">
    <location>
        <begin position="58"/>
        <end position="84"/>
    </location>
</feature>
<name>A0ABT0WK08_9BACI</name>
<feature type="compositionally biased region" description="Polar residues" evidence="1">
    <location>
        <begin position="62"/>
        <end position="84"/>
    </location>
</feature>
<accession>A0ABT0WK08</accession>
<dbReference type="EMBL" id="JAMQCR010000003">
    <property type="protein sequence ID" value="MCM2535898.1"/>
    <property type="molecule type" value="Genomic_DNA"/>
</dbReference>